<keyword evidence="4" id="KW-0408">Iron</keyword>
<evidence type="ECO:0000313" key="9">
    <source>
        <dbReference type="Proteomes" id="UP000661077"/>
    </source>
</evidence>
<evidence type="ECO:0000256" key="4">
    <source>
        <dbReference type="ARBA" id="ARBA00023004"/>
    </source>
</evidence>
<dbReference type="SUPFAM" id="SSF102114">
    <property type="entry name" value="Radical SAM enzymes"/>
    <property type="match status" value="1"/>
</dbReference>
<organism evidence="8 9">
    <name type="scientific">Steroidobacter gossypii</name>
    <dbReference type="NCBI Taxonomy" id="2805490"/>
    <lineage>
        <taxon>Bacteria</taxon>
        <taxon>Pseudomonadati</taxon>
        <taxon>Pseudomonadota</taxon>
        <taxon>Gammaproteobacteria</taxon>
        <taxon>Steroidobacterales</taxon>
        <taxon>Steroidobacteraceae</taxon>
        <taxon>Steroidobacter</taxon>
    </lineage>
</organism>
<dbReference type="InterPro" id="IPR051198">
    <property type="entry name" value="BchE-like"/>
</dbReference>
<dbReference type="InterPro" id="IPR006638">
    <property type="entry name" value="Elp3/MiaA/NifB-like_rSAM"/>
</dbReference>
<dbReference type="SMART" id="SM00729">
    <property type="entry name" value="Elp3"/>
    <property type="match status" value="1"/>
</dbReference>
<dbReference type="SFLD" id="SFLDG01082">
    <property type="entry name" value="B12-binding_domain_containing"/>
    <property type="match status" value="1"/>
</dbReference>
<dbReference type="EMBL" id="JAEVLS010000003">
    <property type="protein sequence ID" value="MBM0106105.1"/>
    <property type="molecule type" value="Genomic_DNA"/>
</dbReference>
<dbReference type="RefSeq" id="WP_203168176.1">
    <property type="nucleotide sequence ID" value="NZ_JAEVLS010000003.1"/>
</dbReference>
<evidence type="ECO:0000256" key="1">
    <source>
        <dbReference type="ARBA" id="ARBA00001966"/>
    </source>
</evidence>
<feature type="domain" description="B12-binding" evidence="6">
    <location>
        <begin position="1"/>
        <end position="142"/>
    </location>
</feature>
<dbReference type="InterPro" id="IPR023404">
    <property type="entry name" value="rSAM_horseshoe"/>
</dbReference>
<keyword evidence="9" id="KW-1185">Reference proteome</keyword>
<comment type="cofactor">
    <cofactor evidence="1">
        <name>[4Fe-4S] cluster</name>
        <dbReference type="ChEBI" id="CHEBI:49883"/>
    </cofactor>
</comment>
<dbReference type="Pfam" id="PF02310">
    <property type="entry name" value="B12-binding"/>
    <property type="match status" value="1"/>
</dbReference>
<dbReference type="SFLD" id="SFLDS00029">
    <property type="entry name" value="Radical_SAM"/>
    <property type="match status" value="1"/>
</dbReference>
<dbReference type="Proteomes" id="UP000661077">
    <property type="component" value="Unassembled WGS sequence"/>
</dbReference>
<dbReference type="PROSITE" id="PS51918">
    <property type="entry name" value="RADICAL_SAM"/>
    <property type="match status" value="1"/>
</dbReference>
<reference evidence="8 9" key="1">
    <citation type="journal article" date="2021" name="Int. J. Syst. Evol. Microbiol.">
        <title>Steroidobacter gossypii sp. nov., isolated from soil of cotton cropping field.</title>
        <authorList>
            <person name="Huang R."/>
            <person name="Yang S."/>
            <person name="Zhen C."/>
            <person name="Liu W."/>
        </authorList>
    </citation>
    <scope>NUCLEOTIDE SEQUENCE [LARGE SCALE GENOMIC DNA]</scope>
    <source>
        <strain evidence="8 9">S1-65</strain>
    </source>
</reference>
<dbReference type="InterPro" id="IPR007197">
    <property type="entry name" value="rSAM"/>
</dbReference>
<dbReference type="Gene3D" id="3.80.30.20">
    <property type="entry name" value="tm_1862 like domain"/>
    <property type="match status" value="1"/>
</dbReference>
<dbReference type="PANTHER" id="PTHR43409">
    <property type="entry name" value="ANAEROBIC MAGNESIUM-PROTOPORPHYRIN IX MONOMETHYL ESTER CYCLASE-RELATED"/>
    <property type="match status" value="1"/>
</dbReference>
<proteinExistence type="predicted"/>
<evidence type="ECO:0000256" key="5">
    <source>
        <dbReference type="ARBA" id="ARBA00023014"/>
    </source>
</evidence>
<keyword evidence="5" id="KW-0411">Iron-sulfur</keyword>
<accession>A0ABS1WYQ2</accession>
<feature type="domain" description="Radical SAM core" evidence="7">
    <location>
        <begin position="207"/>
        <end position="452"/>
    </location>
</feature>
<protein>
    <submittedName>
        <fullName evidence="8">Cobalamin-dependent protein</fullName>
    </submittedName>
</protein>
<evidence type="ECO:0000256" key="2">
    <source>
        <dbReference type="ARBA" id="ARBA00022691"/>
    </source>
</evidence>
<keyword evidence="3" id="KW-0479">Metal-binding</keyword>
<dbReference type="InterPro" id="IPR006158">
    <property type="entry name" value="Cobalamin-bd"/>
</dbReference>
<dbReference type="PROSITE" id="PS51332">
    <property type="entry name" value="B12_BINDING"/>
    <property type="match status" value="1"/>
</dbReference>
<keyword evidence="2" id="KW-0949">S-adenosyl-L-methionine</keyword>
<dbReference type="InterPro" id="IPR058240">
    <property type="entry name" value="rSAM_sf"/>
</dbReference>
<gene>
    <name evidence="8" type="ORF">JM946_15330</name>
</gene>
<evidence type="ECO:0000313" key="8">
    <source>
        <dbReference type="EMBL" id="MBM0106105.1"/>
    </source>
</evidence>
<evidence type="ECO:0000259" key="6">
    <source>
        <dbReference type="PROSITE" id="PS51332"/>
    </source>
</evidence>
<name>A0ABS1WYQ2_9GAMM</name>
<dbReference type="Pfam" id="PF04055">
    <property type="entry name" value="Radical_SAM"/>
    <property type="match status" value="1"/>
</dbReference>
<evidence type="ECO:0000259" key="7">
    <source>
        <dbReference type="PROSITE" id="PS51918"/>
    </source>
</evidence>
<evidence type="ECO:0000256" key="3">
    <source>
        <dbReference type="ARBA" id="ARBA00022723"/>
    </source>
</evidence>
<sequence>MPKFLLVGPYDPHCGEYTFLAPPLGVWRLAGVLAERGVEVKVFDPNCCVGPPERALEKEILRDTWDVIGVSTTGMTLKFDLELAHLARRLAPKAFMVAGGMEATFRPELMFDLGPFDRVILGEGERPLLEIATRLQSQQSLGGIVGTAERRDDGTLLRLPQTALNHDELRAAIFSTPYESMPYEAYWERLEAAYRVGGLPTKAAREAALAEIRSVRLITLNYCPMGCTFCSSTNFLHEAQGSVASIARLDADECLAMIKRIVATHPRVRTIIFQDDIFVFSKDRRVLPLCEGIVAAKQSGELPKHLQFISTNRIDAMSEERLSAMRRAGFRVLGFGIENFSRNVLNEFNKGQIHRHIEPMLTETLKLGITPFLDLILSSPRATLEDVAETLREAYRWLRQGCEIGMYPYVIPFSGAAFARDPALRPHTEYAHRQVDGTHIEWEQPAKILPMDPTVREVILQIERNFEAVLAELQPRAAHLPSRLRSLVWILAGVPVLAQHGIDVASEQEVRAELESRLPQDRRATAKRAVAIA</sequence>
<dbReference type="Gene3D" id="3.40.50.280">
    <property type="entry name" value="Cobalamin-binding domain"/>
    <property type="match status" value="1"/>
</dbReference>
<comment type="caution">
    <text evidence="8">The sequence shown here is derived from an EMBL/GenBank/DDBJ whole genome shotgun (WGS) entry which is preliminary data.</text>
</comment>